<gene>
    <name evidence="2" type="ORF">EV695_4000</name>
</gene>
<evidence type="ECO:0000313" key="2">
    <source>
        <dbReference type="EMBL" id="TCJ83260.1"/>
    </source>
</evidence>
<dbReference type="CDD" id="cd06223">
    <property type="entry name" value="PRTases_typeI"/>
    <property type="match status" value="1"/>
</dbReference>
<dbReference type="OrthoDB" id="9802227at2"/>
<protein>
    <submittedName>
        <fullName evidence="2">Pyrimidine operon attenuation protein/uracil phosphoribosyltransferase</fullName>
    </submittedName>
</protein>
<sequence length="175" mass="19945">MIDKDQKNYNVDELLTKMSQELRETALKNSPEAPVMVGIHSAGVWVAEKLHELLEIEEPLGKLNISFYRDDFSRIGLHPQIKPSKLPFSLENKHIILVDDVLYTGRTIRAAMNELFDFGRPASITLAVLIDRGHRELPIEAQVVGFKQEMTPESYFKLSKADDKLELSVINREIS</sequence>
<dbReference type="InterPro" id="IPR029057">
    <property type="entry name" value="PRTase-like"/>
</dbReference>
<dbReference type="NCBIfam" id="NF003549">
    <property type="entry name" value="PRK05205.1-5"/>
    <property type="match status" value="1"/>
</dbReference>
<feature type="domain" description="Phosphoribosyltransferase" evidence="1">
    <location>
        <begin position="14"/>
        <end position="146"/>
    </location>
</feature>
<keyword evidence="2" id="KW-0808">Transferase</keyword>
<dbReference type="Gene3D" id="3.40.50.2020">
    <property type="match status" value="1"/>
</dbReference>
<dbReference type="RefSeq" id="WP_131907733.1">
    <property type="nucleotide sequence ID" value="NZ_BAAAFU010000007.1"/>
</dbReference>
<dbReference type="NCBIfam" id="NF003545">
    <property type="entry name" value="PRK05205.1-1"/>
    <property type="match status" value="1"/>
</dbReference>
<dbReference type="GO" id="GO:0016757">
    <property type="term" value="F:glycosyltransferase activity"/>
    <property type="evidence" value="ECO:0007669"/>
    <property type="project" value="UniProtKB-KW"/>
</dbReference>
<dbReference type="InterPro" id="IPR050137">
    <property type="entry name" value="PyrR_bifunctional"/>
</dbReference>
<reference evidence="2 3" key="1">
    <citation type="submission" date="2019-03" db="EMBL/GenBank/DDBJ databases">
        <title>Genomic Encyclopedia of Type Strains, Phase IV (KMG-IV): sequencing the most valuable type-strain genomes for metagenomic binning, comparative biology and taxonomic classification.</title>
        <authorList>
            <person name="Goeker M."/>
        </authorList>
    </citation>
    <scope>NUCLEOTIDE SEQUENCE [LARGE SCALE GENOMIC DNA]</scope>
    <source>
        <strain evidence="2 3">DSM 24830</strain>
    </source>
</reference>
<dbReference type="Proteomes" id="UP000294887">
    <property type="component" value="Unassembled WGS sequence"/>
</dbReference>
<dbReference type="Pfam" id="PF00156">
    <property type="entry name" value="Pribosyltran"/>
    <property type="match status" value="1"/>
</dbReference>
<dbReference type="InterPro" id="IPR000836">
    <property type="entry name" value="PRTase_dom"/>
</dbReference>
<name>A0A4R1ERY5_9GAMM</name>
<keyword evidence="3" id="KW-1185">Reference proteome</keyword>
<evidence type="ECO:0000259" key="1">
    <source>
        <dbReference type="Pfam" id="PF00156"/>
    </source>
</evidence>
<dbReference type="AlphaFoldDB" id="A0A4R1ERY5"/>
<dbReference type="PANTHER" id="PTHR11608:SF0">
    <property type="entry name" value="BIFUNCTIONAL PROTEIN PYRR"/>
    <property type="match status" value="1"/>
</dbReference>
<proteinExistence type="predicted"/>
<dbReference type="PANTHER" id="PTHR11608">
    <property type="entry name" value="BIFUNCTIONAL PROTEIN PYRR"/>
    <property type="match status" value="1"/>
</dbReference>
<dbReference type="SUPFAM" id="SSF53271">
    <property type="entry name" value="PRTase-like"/>
    <property type="match status" value="1"/>
</dbReference>
<keyword evidence="2" id="KW-0328">Glycosyltransferase</keyword>
<organism evidence="2 3">
    <name type="scientific">Cocleimonas flava</name>
    <dbReference type="NCBI Taxonomy" id="634765"/>
    <lineage>
        <taxon>Bacteria</taxon>
        <taxon>Pseudomonadati</taxon>
        <taxon>Pseudomonadota</taxon>
        <taxon>Gammaproteobacteria</taxon>
        <taxon>Thiotrichales</taxon>
        <taxon>Thiotrichaceae</taxon>
        <taxon>Cocleimonas</taxon>
    </lineage>
</organism>
<evidence type="ECO:0000313" key="3">
    <source>
        <dbReference type="Proteomes" id="UP000294887"/>
    </source>
</evidence>
<comment type="caution">
    <text evidence="2">The sequence shown here is derived from an EMBL/GenBank/DDBJ whole genome shotgun (WGS) entry which is preliminary data.</text>
</comment>
<dbReference type="EMBL" id="SMFQ01000005">
    <property type="protein sequence ID" value="TCJ83260.1"/>
    <property type="molecule type" value="Genomic_DNA"/>
</dbReference>
<accession>A0A4R1ERY5</accession>